<dbReference type="Ensembl" id="ENSCMMT00000012880.1">
    <property type="protein sequence ID" value="ENSCMMP00000011716.1"/>
    <property type="gene ID" value="ENSCMMG00000007372.1"/>
</dbReference>
<dbReference type="SUPFAM" id="SSF47266">
    <property type="entry name" value="4-helical cytokines"/>
    <property type="match status" value="1"/>
</dbReference>
<name>A0A8C3BZJ8_CAIMO</name>
<dbReference type="PRINTS" id="PR01294">
    <property type="entry name" value="INTRLEUKIN10"/>
</dbReference>
<accession>A0A8C3BZJ8</accession>
<evidence type="ECO:0000313" key="10">
    <source>
        <dbReference type="Ensembl" id="ENSCMMP00000011716.1"/>
    </source>
</evidence>
<dbReference type="SMART" id="SM00188">
    <property type="entry name" value="IL10"/>
    <property type="match status" value="1"/>
</dbReference>
<comment type="subunit">
    <text evidence="3">Homodimer. Interacts with IL10RA and IL10RB.</text>
</comment>
<evidence type="ECO:0000256" key="4">
    <source>
        <dbReference type="ARBA" id="ARBA00022514"/>
    </source>
</evidence>
<dbReference type="GO" id="GO:0005615">
    <property type="term" value="C:extracellular space"/>
    <property type="evidence" value="ECO:0007669"/>
    <property type="project" value="UniProtKB-UniRule"/>
</dbReference>
<dbReference type="InterPro" id="IPR009079">
    <property type="entry name" value="4_helix_cytokine-like_core"/>
</dbReference>
<reference evidence="10" key="1">
    <citation type="submission" date="2018-09" db="EMBL/GenBank/DDBJ databases">
        <title>Common duck and Muscovy duck high density SNP chip.</title>
        <authorList>
            <person name="Vignal A."/>
            <person name="Thebault N."/>
            <person name="Warren W.C."/>
        </authorList>
    </citation>
    <scope>NUCLEOTIDE SEQUENCE [LARGE SCALE GENOMIC DNA]</scope>
</reference>
<dbReference type="GO" id="GO:0001817">
    <property type="term" value="P:regulation of cytokine production"/>
    <property type="evidence" value="ECO:0007669"/>
    <property type="project" value="UniProtKB-ARBA"/>
</dbReference>
<feature type="region of interest" description="Disordered" evidence="9">
    <location>
        <begin position="17"/>
        <end position="107"/>
    </location>
</feature>
<dbReference type="InterPro" id="IPR020443">
    <property type="entry name" value="IL-10/19/20/24/26"/>
</dbReference>
<evidence type="ECO:0000256" key="6">
    <source>
        <dbReference type="ARBA" id="ARBA00022729"/>
    </source>
</evidence>
<evidence type="ECO:0000256" key="8">
    <source>
        <dbReference type="RuleBase" id="RU368043"/>
    </source>
</evidence>
<comment type="similarity">
    <text evidence="2 8">Belongs to the IL-10 family.</text>
</comment>
<dbReference type="Gene3D" id="1.20.1250.10">
    <property type="match status" value="1"/>
</dbReference>
<evidence type="ECO:0000256" key="3">
    <source>
        <dbReference type="ARBA" id="ARBA00011144"/>
    </source>
</evidence>
<dbReference type="GO" id="GO:0005125">
    <property type="term" value="F:cytokine activity"/>
    <property type="evidence" value="ECO:0007669"/>
    <property type="project" value="UniProtKB-UniRule"/>
</dbReference>
<organism evidence="10 11">
    <name type="scientific">Cairina moschata</name>
    <name type="common">Muscovy duck</name>
    <dbReference type="NCBI Taxonomy" id="8855"/>
    <lineage>
        <taxon>Eukaryota</taxon>
        <taxon>Metazoa</taxon>
        <taxon>Chordata</taxon>
        <taxon>Craniata</taxon>
        <taxon>Vertebrata</taxon>
        <taxon>Euteleostomi</taxon>
        <taxon>Archelosauria</taxon>
        <taxon>Archosauria</taxon>
        <taxon>Dinosauria</taxon>
        <taxon>Saurischia</taxon>
        <taxon>Theropoda</taxon>
        <taxon>Coelurosauria</taxon>
        <taxon>Aves</taxon>
        <taxon>Neognathae</taxon>
        <taxon>Galloanserae</taxon>
        <taxon>Anseriformes</taxon>
        <taxon>Anatidae</taxon>
        <taxon>Anatinae</taxon>
        <taxon>Cairina</taxon>
    </lineage>
</organism>
<keyword evidence="11" id="KW-1185">Reference proteome</keyword>
<proteinExistence type="inferred from homology"/>
<keyword evidence="7" id="KW-1015">Disulfide bond</keyword>
<evidence type="ECO:0000256" key="7">
    <source>
        <dbReference type="ARBA" id="ARBA00023157"/>
    </source>
</evidence>
<evidence type="ECO:0000256" key="2">
    <source>
        <dbReference type="ARBA" id="ARBA00008813"/>
    </source>
</evidence>
<keyword evidence="5 8" id="KW-0964">Secreted</keyword>
<evidence type="ECO:0000256" key="1">
    <source>
        <dbReference type="ARBA" id="ARBA00004613"/>
    </source>
</evidence>
<protein>
    <recommendedName>
        <fullName evidence="8">Interleukin family protein</fullName>
    </recommendedName>
</protein>
<dbReference type="Proteomes" id="UP000694556">
    <property type="component" value="Chromosome 27"/>
</dbReference>
<keyword evidence="4 8" id="KW-0202">Cytokine</keyword>
<dbReference type="AlphaFoldDB" id="A0A8C3BZJ8"/>
<comment type="subcellular location">
    <subcellularLocation>
        <location evidence="1 8">Secreted</location>
    </subcellularLocation>
</comment>
<sequence length="170" mass="18531">MPRSTLYLQPDKTWVKKQQVGGGGVCPLPGCRLGDAASRSLGRDPVPRRRLSQTGPTLPSPSPGAGGREGEHGADTGVPVGSDLSAQHEAAPVPAAGAQRKSSDTHGEVKAVVSFPLQHRFLTCEKRSKTVKQIKETFEKMNENGIYKAMGEFDIFINYIEEYLLMKRRK</sequence>
<keyword evidence="6" id="KW-0732">Signal</keyword>
<reference evidence="10" key="3">
    <citation type="submission" date="2025-09" db="UniProtKB">
        <authorList>
            <consortium name="Ensembl"/>
        </authorList>
    </citation>
    <scope>IDENTIFICATION</scope>
</reference>
<reference evidence="10" key="2">
    <citation type="submission" date="2025-08" db="UniProtKB">
        <authorList>
            <consortium name="Ensembl"/>
        </authorList>
    </citation>
    <scope>IDENTIFICATION</scope>
</reference>
<comment type="function">
    <text evidence="8">Immune regulatory cytokine.</text>
</comment>
<dbReference type="PANTHER" id="PTHR48482">
    <property type="entry name" value="INTERLEUKIN-19-RELATED"/>
    <property type="match status" value="1"/>
</dbReference>
<evidence type="ECO:0000313" key="11">
    <source>
        <dbReference type="Proteomes" id="UP000694556"/>
    </source>
</evidence>
<dbReference type="InterPro" id="IPR000098">
    <property type="entry name" value="IL-10"/>
</dbReference>
<dbReference type="GO" id="GO:0006955">
    <property type="term" value="P:immune response"/>
    <property type="evidence" value="ECO:0007669"/>
    <property type="project" value="InterPro"/>
</dbReference>
<evidence type="ECO:0000256" key="9">
    <source>
        <dbReference type="SAM" id="MobiDB-lite"/>
    </source>
</evidence>
<dbReference type="Pfam" id="PF00726">
    <property type="entry name" value="IL10"/>
    <property type="match status" value="1"/>
</dbReference>
<dbReference type="PANTHER" id="PTHR48482:SF5">
    <property type="entry name" value="INTERLEUKIN-10"/>
    <property type="match status" value="1"/>
</dbReference>
<evidence type="ECO:0000256" key="5">
    <source>
        <dbReference type="ARBA" id="ARBA00022525"/>
    </source>
</evidence>